<feature type="transmembrane region" description="Helical" evidence="1">
    <location>
        <begin position="14"/>
        <end position="33"/>
    </location>
</feature>
<reference evidence="2" key="2">
    <citation type="journal article" date="2015" name="Data Brief">
        <title>Shoot transcriptome of the giant reed, Arundo donax.</title>
        <authorList>
            <person name="Barrero R.A."/>
            <person name="Guerrero F.D."/>
            <person name="Moolhuijzen P."/>
            <person name="Goolsby J.A."/>
            <person name="Tidwell J."/>
            <person name="Bellgard S.E."/>
            <person name="Bellgard M.I."/>
        </authorList>
    </citation>
    <scope>NUCLEOTIDE SEQUENCE</scope>
    <source>
        <tissue evidence="2">Shoot tissue taken approximately 20 cm above the soil surface</tissue>
    </source>
</reference>
<protein>
    <submittedName>
        <fullName evidence="2">Uncharacterized protein</fullName>
    </submittedName>
</protein>
<evidence type="ECO:0000313" key="2">
    <source>
        <dbReference type="EMBL" id="JAD88322.1"/>
    </source>
</evidence>
<dbReference type="EMBL" id="GBRH01209573">
    <property type="protein sequence ID" value="JAD88322.1"/>
    <property type="molecule type" value="Transcribed_RNA"/>
</dbReference>
<proteinExistence type="predicted"/>
<keyword evidence="1" id="KW-1133">Transmembrane helix</keyword>
<name>A0A0A9DX23_ARUDO</name>
<accession>A0A0A9DX23</accession>
<sequence>MLKRANAILLSPRLNIWAMLYLKMVSVLILPKFQQLRPGLLLQM</sequence>
<organism evidence="2">
    <name type="scientific">Arundo donax</name>
    <name type="common">Giant reed</name>
    <name type="synonym">Donax arundinaceus</name>
    <dbReference type="NCBI Taxonomy" id="35708"/>
    <lineage>
        <taxon>Eukaryota</taxon>
        <taxon>Viridiplantae</taxon>
        <taxon>Streptophyta</taxon>
        <taxon>Embryophyta</taxon>
        <taxon>Tracheophyta</taxon>
        <taxon>Spermatophyta</taxon>
        <taxon>Magnoliopsida</taxon>
        <taxon>Liliopsida</taxon>
        <taxon>Poales</taxon>
        <taxon>Poaceae</taxon>
        <taxon>PACMAD clade</taxon>
        <taxon>Arundinoideae</taxon>
        <taxon>Arundineae</taxon>
        <taxon>Arundo</taxon>
    </lineage>
</organism>
<reference evidence="2" key="1">
    <citation type="submission" date="2014-09" db="EMBL/GenBank/DDBJ databases">
        <authorList>
            <person name="Magalhaes I.L.F."/>
            <person name="Oliveira U."/>
            <person name="Santos F.R."/>
            <person name="Vidigal T.H.D.A."/>
            <person name="Brescovit A.D."/>
            <person name="Santos A.J."/>
        </authorList>
    </citation>
    <scope>NUCLEOTIDE SEQUENCE</scope>
    <source>
        <tissue evidence="2">Shoot tissue taken approximately 20 cm above the soil surface</tissue>
    </source>
</reference>
<keyword evidence="1" id="KW-0812">Transmembrane</keyword>
<evidence type="ECO:0000256" key="1">
    <source>
        <dbReference type="SAM" id="Phobius"/>
    </source>
</evidence>
<dbReference type="AlphaFoldDB" id="A0A0A9DX23"/>
<keyword evidence="1" id="KW-0472">Membrane</keyword>